<evidence type="ECO:0000259" key="1">
    <source>
        <dbReference type="PROSITE" id="PS51192"/>
    </source>
</evidence>
<dbReference type="GO" id="GO:0004386">
    <property type="term" value="F:helicase activity"/>
    <property type="evidence" value="ECO:0007669"/>
    <property type="project" value="UniProtKB-KW"/>
</dbReference>
<dbReference type="Pfam" id="PF13307">
    <property type="entry name" value="Helicase_C_2"/>
    <property type="match status" value="1"/>
</dbReference>
<dbReference type="InterPro" id="IPR014001">
    <property type="entry name" value="Helicase_ATP-bd"/>
</dbReference>
<keyword evidence="2" id="KW-0378">Hydrolase</keyword>
<name>G7Q527_9BACT</name>
<dbReference type="PROSITE" id="PS51192">
    <property type="entry name" value="HELICASE_ATP_BIND_1"/>
    <property type="match status" value="1"/>
</dbReference>
<sequence length="841" mass="94952">MVDFSKKLGEKDVECFVEPISLYNSLDRASDKGPLRPAQSFVLEKWHSQRRNDKDTIIKLHTGQGKTLIGLLILQSKLNEKKGPAVYLCPNNFLVGQTCEQAKQFGIRYVTAPDDLPHDFLEGDAILISTIQKLFNGLSKFGVGPSGVAVSSIVIDDAHACIEAVRKACTLKIGKDDQAYAELKNLFSEELRDQGIGTFAEIESGLGESFLSVPYWAWSDKISEVVGIISRRKDSKSIKFAWPILKNNFENCQCIIAGDSLEIAPYLAPLHMFPSYFGALHRVFMSATIADDSFLIKGLNVDSGTVLNPLTYDFEKWSGEKMVLVPNLIHESLNRERMVEMFAKPDSNRKFGIVALTPAFSRTKDWSGYHSIVAETGTIDNEVKKLRNGNFVNTLVVANRYDGIDLPDNSCRILIIDSKPFSENLDEKYEEDCRSDSDITNKRIARSIEQGMGRSVRGEKDYCVVVLIDPGLVKFIRLKSTRKHISPQTNKQIEIGIQIAQMAQEEIVGGKAPVDALVELINQSLRRDTGWKTFYAKSMDQIVLLSVDSITVDILKKELSAETKYLNGRVLDAAAEIQSLIDAHIKNNVDIGWYLQIIARYLYKDSKIESNKCQGAAHSKNRYLLKPRTGMCVEKICVVSQKRVENIVKWLRAFANYDEMSICIDDILDKIRFGVKADKFEGAFNDLSFALGFAGQRPDKEWKEGPDNLWGLKEGMFLVVECKSEVSLDRADINKDETDQMNKSCAWFAKNYPSAQSVNIMIIPPVRISRSAAFMHEVRIMNDHLLKLFRTNVRGFFTELKQYDLLDLSESKIQEMINTHNLSVDDFLTTYSKPYKLFPSR</sequence>
<dbReference type="eggNOG" id="COG1199">
    <property type="taxonomic scope" value="Bacteria"/>
</dbReference>
<accession>G7Q527</accession>
<feature type="domain" description="Helicase ATP-binding" evidence="1">
    <location>
        <begin position="47"/>
        <end position="307"/>
    </location>
</feature>
<dbReference type="EMBL" id="CM001368">
    <property type="protein sequence ID" value="EHJ47954.1"/>
    <property type="molecule type" value="Genomic_DNA"/>
</dbReference>
<dbReference type="SMART" id="SM00491">
    <property type="entry name" value="HELICc2"/>
    <property type="match status" value="1"/>
</dbReference>
<organism evidence="2 3">
    <name type="scientific">Solidesulfovibrio carbinoliphilus subsp. oakridgensis</name>
    <dbReference type="NCBI Taxonomy" id="694327"/>
    <lineage>
        <taxon>Bacteria</taxon>
        <taxon>Pseudomonadati</taxon>
        <taxon>Thermodesulfobacteriota</taxon>
        <taxon>Desulfovibrionia</taxon>
        <taxon>Desulfovibrionales</taxon>
        <taxon>Desulfovibrionaceae</taxon>
        <taxon>Solidesulfovibrio</taxon>
    </lineage>
</organism>
<evidence type="ECO:0000313" key="3">
    <source>
        <dbReference type="Proteomes" id="UP000004662"/>
    </source>
</evidence>
<gene>
    <name evidence="2" type="ORF">DFW101_1948</name>
</gene>
<dbReference type="Proteomes" id="UP000004662">
    <property type="component" value="Chromosome"/>
</dbReference>
<keyword evidence="3" id="KW-1185">Reference proteome</keyword>
<dbReference type="InterPro" id="IPR027417">
    <property type="entry name" value="P-loop_NTPase"/>
</dbReference>
<keyword evidence="2" id="KW-0067">ATP-binding</keyword>
<dbReference type="GO" id="GO:0003677">
    <property type="term" value="F:DNA binding"/>
    <property type="evidence" value="ECO:0007669"/>
    <property type="project" value="InterPro"/>
</dbReference>
<keyword evidence="2" id="KW-0347">Helicase</keyword>
<dbReference type="InterPro" id="IPR006935">
    <property type="entry name" value="Helicase/UvrB_N"/>
</dbReference>
<dbReference type="AlphaFoldDB" id="G7Q527"/>
<dbReference type="SMART" id="SM00487">
    <property type="entry name" value="DEXDc"/>
    <property type="match status" value="1"/>
</dbReference>
<reference evidence="3" key="1">
    <citation type="journal article" date="2015" name="Genome Announc.">
        <title>High-Quality Draft Genome Sequence of Desulfovibrio carbinoliphilus FW-101-2B, an Organic Acid-Oxidizing Sulfate-Reducing Bacterium Isolated from Uranium(VI)-Contaminated Groundwater.</title>
        <authorList>
            <person name="Ramsay B.D."/>
            <person name="Hwang C."/>
            <person name="Woo H.L."/>
            <person name="Carroll S.L."/>
            <person name="Lucas S."/>
            <person name="Han J."/>
            <person name="Lapidus A.L."/>
            <person name="Cheng J.F."/>
            <person name="Goodwin L.A."/>
            <person name="Pitluck S."/>
            <person name="Peters L."/>
            <person name="Chertkov O."/>
            <person name="Held B."/>
            <person name="Detter J.C."/>
            <person name="Han C.S."/>
            <person name="Tapia R."/>
            <person name="Land M.L."/>
            <person name="Hauser L.J."/>
            <person name="Kyrpides N.C."/>
            <person name="Ivanova N.N."/>
            <person name="Mikhailova N."/>
            <person name="Pagani I."/>
            <person name="Woyke T."/>
            <person name="Arkin A.P."/>
            <person name="Dehal P."/>
            <person name="Chivian D."/>
            <person name="Criddle C.S."/>
            <person name="Wu W."/>
            <person name="Chakraborty R."/>
            <person name="Hazen T.C."/>
            <person name="Fields M.W."/>
        </authorList>
    </citation>
    <scope>NUCLEOTIDE SEQUENCE [LARGE SCALE GENOMIC DNA]</scope>
    <source>
        <strain evidence="3">FW-101-2B</strain>
    </source>
</reference>
<protein>
    <submittedName>
        <fullName evidence="2">DEAD/DEAH box helicase domain protein</fullName>
    </submittedName>
</protein>
<dbReference type="GO" id="GO:0016818">
    <property type="term" value="F:hydrolase activity, acting on acid anhydrides, in phosphorus-containing anhydrides"/>
    <property type="evidence" value="ECO:0007669"/>
    <property type="project" value="InterPro"/>
</dbReference>
<dbReference type="InterPro" id="IPR006555">
    <property type="entry name" value="ATP-dep_Helicase_C"/>
</dbReference>
<dbReference type="Gene3D" id="3.40.50.300">
    <property type="entry name" value="P-loop containing nucleotide triphosphate hydrolases"/>
    <property type="match status" value="2"/>
</dbReference>
<dbReference type="Pfam" id="PF04851">
    <property type="entry name" value="ResIII"/>
    <property type="match status" value="1"/>
</dbReference>
<proteinExistence type="predicted"/>
<dbReference type="eggNOG" id="COG1061">
    <property type="taxonomic scope" value="Bacteria"/>
</dbReference>
<dbReference type="STRING" id="694327.DFW101_1948"/>
<evidence type="ECO:0000313" key="2">
    <source>
        <dbReference type="EMBL" id="EHJ47954.1"/>
    </source>
</evidence>
<dbReference type="HOGENOM" id="CLU_017774_0_0_7"/>
<dbReference type="RefSeq" id="WP_009181341.1">
    <property type="nucleotide sequence ID" value="NZ_CM001368.1"/>
</dbReference>
<dbReference type="GO" id="GO:0005524">
    <property type="term" value="F:ATP binding"/>
    <property type="evidence" value="ECO:0007669"/>
    <property type="project" value="InterPro"/>
</dbReference>
<dbReference type="GO" id="GO:0006139">
    <property type="term" value="P:nucleobase-containing compound metabolic process"/>
    <property type="evidence" value="ECO:0007669"/>
    <property type="project" value="InterPro"/>
</dbReference>
<dbReference type="OrthoDB" id="366844at2"/>
<keyword evidence="2" id="KW-0547">Nucleotide-binding</keyword>
<dbReference type="SUPFAM" id="SSF52540">
    <property type="entry name" value="P-loop containing nucleoside triphosphate hydrolases"/>
    <property type="match status" value="2"/>
</dbReference>